<dbReference type="Pfam" id="PF13679">
    <property type="entry name" value="Methyltransf_32"/>
    <property type="match status" value="1"/>
</dbReference>
<feature type="domain" description="Methyltransferase" evidence="1">
    <location>
        <begin position="104"/>
        <end position="246"/>
    </location>
</feature>
<comment type="caution">
    <text evidence="2">The sequence shown here is derived from an EMBL/GenBank/DDBJ whole genome shotgun (WGS) entry which is preliminary data.</text>
</comment>
<protein>
    <recommendedName>
        <fullName evidence="1">Methyltransferase domain-containing protein</fullName>
    </recommendedName>
</protein>
<dbReference type="Gene3D" id="3.40.50.150">
    <property type="entry name" value="Vaccinia Virus protein VP39"/>
    <property type="match status" value="1"/>
</dbReference>
<dbReference type="Proteomes" id="UP001165065">
    <property type="component" value="Unassembled WGS sequence"/>
</dbReference>
<evidence type="ECO:0000313" key="2">
    <source>
        <dbReference type="EMBL" id="GMI23877.1"/>
    </source>
</evidence>
<dbReference type="InterPro" id="IPR029063">
    <property type="entry name" value="SAM-dependent_MTases_sf"/>
</dbReference>
<gene>
    <name evidence="2" type="ORF">TrCOL_g4467</name>
</gene>
<accession>A0A9W7FZ37</accession>
<keyword evidence="3" id="KW-1185">Reference proteome</keyword>
<name>A0A9W7FZ37_9STRA</name>
<dbReference type="PANTHER" id="PTHR13369:SF3">
    <property type="entry name" value="METHYLTRANSFERASE DOMAIN-CONTAINING PROTEIN"/>
    <property type="match status" value="1"/>
</dbReference>
<dbReference type="GO" id="GO:0005737">
    <property type="term" value="C:cytoplasm"/>
    <property type="evidence" value="ECO:0007669"/>
    <property type="project" value="TreeGrafter"/>
</dbReference>
<reference evidence="3" key="1">
    <citation type="journal article" date="2023" name="Commun. Biol.">
        <title>Genome analysis of Parmales, the sister group of diatoms, reveals the evolutionary specialization of diatoms from phago-mixotrophs to photoautotrophs.</title>
        <authorList>
            <person name="Ban H."/>
            <person name="Sato S."/>
            <person name="Yoshikawa S."/>
            <person name="Yamada K."/>
            <person name="Nakamura Y."/>
            <person name="Ichinomiya M."/>
            <person name="Sato N."/>
            <person name="Blanc-Mathieu R."/>
            <person name="Endo H."/>
            <person name="Kuwata A."/>
            <person name="Ogata H."/>
        </authorList>
    </citation>
    <scope>NUCLEOTIDE SEQUENCE [LARGE SCALE GENOMIC DNA]</scope>
</reference>
<sequence length="371" mass="41531">MTYKFERQHKQTNFNYSPNFTSNLREDLLSMADLEKVTIRTTEADYTASTSSSDIIMMKPKFTSQILSSHDVPKKGMNDPSSTFFQKLGVTDKDGKPRPRMSSKLKQCNKFVEVVGRLLLKEGAKERGVEVLDMGCGKGYLTFALHNHLCEKVDAQRVRSVGVEVRPKLVDDINNIARDLGGNFETLSFAVGEIGNFDNTEKEDEKVSALIALHACDTATDDAIYQGIKNDCDVIVLSPCCHKEVRRYMEKNDVKRDAEHPYKNLLRFGVYRERVAEQVTDTLRGMLLEVAGYDVDIFEFIGGEHTAKNCMITATKARKGKVGGGSLEELRDLARMHGIERIKLADLLGVDLGVGEGRTKSEIPRGRMPPK</sequence>
<organism evidence="2 3">
    <name type="scientific">Triparma columacea</name>
    <dbReference type="NCBI Taxonomy" id="722753"/>
    <lineage>
        <taxon>Eukaryota</taxon>
        <taxon>Sar</taxon>
        <taxon>Stramenopiles</taxon>
        <taxon>Ochrophyta</taxon>
        <taxon>Bolidophyceae</taxon>
        <taxon>Parmales</taxon>
        <taxon>Triparmaceae</taxon>
        <taxon>Triparma</taxon>
    </lineage>
</organism>
<dbReference type="SUPFAM" id="SSF53335">
    <property type="entry name" value="S-adenosyl-L-methionine-dependent methyltransferases"/>
    <property type="match status" value="1"/>
</dbReference>
<dbReference type="PANTHER" id="PTHR13369">
    <property type="match status" value="1"/>
</dbReference>
<dbReference type="InterPro" id="IPR025714">
    <property type="entry name" value="Methyltranfer_dom"/>
</dbReference>
<dbReference type="CDD" id="cd02440">
    <property type="entry name" value="AdoMet_MTases"/>
    <property type="match status" value="1"/>
</dbReference>
<dbReference type="EMBL" id="BRYA01000576">
    <property type="protein sequence ID" value="GMI23877.1"/>
    <property type="molecule type" value="Genomic_DNA"/>
</dbReference>
<proteinExistence type="predicted"/>
<evidence type="ECO:0000313" key="3">
    <source>
        <dbReference type="Proteomes" id="UP001165065"/>
    </source>
</evidence>
<evidence type="ECO:0000259" key="1">
    <source>
        <dbReference type="Pfam" id="PF13679"/>
    </source>
</evidence>
<dbReference type="AlphaFoldDB" id="A0A9W7FZ37"/>
<dbReference type="OrthoDB" id="547169at2759"/>